<dbReference type="SUPFAM" id="SSF52540">
    <property type="entry name" value="P-loop containing nucleoside triphosphate hydrolases"/>
    <property type="match status" value="1"/>
</dbReference>
<evidence type="ECO:0000256" key="2">
    <source>
        <dbReference type="ARBA" id="ARBA00009349"/>
    </source>
</evidence>
<dbReference type="EMBL" id="RIBY02002533">
    <property type="protein sequence ID" value="KAH9810072.1"/>
    <property type="molecule type" value="Genomic_DNA"/>
</dbReference>
<dbReference type="GO" id="GO:0004764">
    <property type="term" value="F:shikimate 3-dehydrogenase (NADP+) activity"/>
    <property type="evidence" value="ECO:0007669"/>
    <property type="project" value="InterPro"/>
</dbReference>
<dbReference type="CDD" id="cd00502">
    <property type="entry name" value="DHQase_I"/>
    <property type="match status" value="1"/>
</dbReference>
<evidence type="ECO:0000259" key="4">
    <source>
        <dbReference type="Pfam" id="PF01488"/>
    </source>
</evidence>
<keyword evidence="8" id="KW-1185">Reference proteome</keyword>
<dbReference type="GO" id="GO:0003855">
    <property type="term" value="F:3-dehydroquinate dehydratase activity"/>
    <property type="evidence" value="ECO:0007669"/>
    <property type="project" value="InterPro"/>
</dbReference>
<dbReference type="Pfam" id="PF01488">
    <property type="entry name" value="Shikimate_DH"/>
    <property type="match status" value="1"/>
</dbReference>
<dbReference type="OrthoDB" id="4415835at2759"/>
<dbReference type="CDD" id="cd01065">
    <property type="entry name" value="NAD_bind_Shikimate_DH"/>
    <property type="match status" value="1"/>
</dbReference>
<dbReference type="InterPro" id="IPR036291">
    <property type="entry name" value="NAD(P)-bd_dom_sf"/>
</dbReference>
<dbReference type="PANTHER" id="PTHR21090:SF27">
    <property type="entry name" value="QUINATE REPRESSOR PROTEIN"/>
    <property type="match status" value="1"/>
</dbReference>
<dbReference type="Pfam" id="PF18317">
    <property type="entry name" value="SDH_C"/>
    <property type="match status" value="1"/>
</dbReference>
<evidence type="ECO:0000313" key="8">
    <source>
        <dbReference type="Proteomes" id="UP001138500"/>
    </source>
</evidence>
<dbReference type="InterPro" id="IPR031322">
    <property type="entry name" value="Shikimate/glucono_kinase"/>
</dbReference>
<dbReference type="Proteomes" id="UP001138500">
    <property type="component" value="Unassembled WGS sequence"/>
</dbReference>
<feature type="domain" description="SDH C-terminal" evidence="6">
    <location>
        <begin position="818"/>
        <end position="847"/>
    </location>
</feature>
<dbReference type="SUPFAM" id="SSF51569">
    <property type="entry name" value="Aldolase"/>
    <property type="match status" value="1"/>
</dbReference>
<dbReference type="GO" id="GO:0009423">
    <property type="term" value="P:chorismate biosynthetic process"/>
    <property type="evidence" value="ECO:0007669"/>
    <property type="project" value="TreeGrafter"/>
</dbReference>
<dbReference type="InterPro" id="IPR001381">
    <property type="entry name" value="DHquinase_I"/>
</dbReference>
<sequence length="872" mass="96663">MAASHAGTKRSYNEMHDSGLDRMPPSLTTSREPSPLRRHSVDPKETPGLRSGYNTPNLDWTAIPRQAPFSDDASLVLIGVRGVGKSSLGVLAAAAYGRRLIDSERAFLEATSITTQAYRKLHGATEYQKKHYQVFHQTLQAHDKGCVIVCSFSDLENHGSVLLRDFAQRHPVVHIIREAQGIQSYLQVWSLERTRQLLRASGPLLRSCTNYEFFNASEVLVEKGHEGVQDLAKASNGLYLTLKRVERDFLKFLTNIIGAPPRMPSQNSPYPLSQVPLSQRLFTMSTVVEVDDIVDGKVNVEALMIGVDAVEIKVPLSEPPANGMYSEDQLLRISQALAIVRRPSIIPAVLSVILSIDSTGHEGAQKSLLTLLTHCYRLAPEFCTVDSSLSDAQLALMVASKGRTQLIALSQMKERLPNGWTDEQCLAAYERADRLGFDIVKITMPAASMSDNFAVHSFRQKVECANGRAHLIAYNTGKCGRPSMCFNKVLTPVRYAYDPPMKELGNSEDVLLTAKDVFTTLFASFIYEPMRFFIYGANVSFSLSPAMHNAAYAACGMSHTFETHSSPTLDDFKRLSQEHHFGGSAVVQPYKTGVMPLLDGLSSHARAIGSVNTIIPVRQLRPDGSIPDELELLSQCNKSGPVKALYGDNTDWIGIRACLRHGSSPANTVRPQTTALICGAGGQARSTIYSMLSLGVRNIFVCNRTTQNAQILADHYNELIEAHAISELDPVDSASTRVRVIESFESAWPRDFRQPSMIVSSIPTQTADGKLVDFKIPDDWLKSPTGGVVLELAYKPLITPIVQQMRQRSHQGWIFMDGFDVLPEQAFVQFELFTGRRAPRRLMRMEVIKRYREEQSQQGLMSSPRDPKPPGR</sequence>
<dbReference type="GO" id="GO:0003866">
    <property type="term" value="F:3-phosphoshikimate 1-carboxyvinyltransferase activity"/>
    <property type="evidence" value="ECO:0007669"/>
    <property type="project" value="TreeGrafter"/>
</dbReference>
<feature type="domain" description="Quinate/shikimate 5-dehydrogenase/glutamyl-tRNA reductase" evidence="4">
    <location>
        <begin position="672"/>
        <end position="729"/>
    </location>
</feature>
<dbReference type="InterPro" id="IPR041121">
    <property type="entry name" value="SDH_C"/>
</dbReference>
<proteinExistence type="inferred from homology"/>
<feature type="region of interest" description="Disordered" evidence="3">
    <location>
        <begin position="853"/>
        <end position="872"/>
    </location>
</feature>
<dbReference type="Pfam" id="PF08501">
    <property type="entry name" value="Shikimate_dh_N"/>
    <property type="match status" value="1"/>
</dbReference>
<feature type="region of interest" description="Disordered" evidence="3">
    <location>
        <begin position="1"/>
        <end position="57"/>
    </location>
</feature>
<dbReference type="InterPro" id="IPR006151">
    <property type="entry name" value="Shikm_DH/Glu-tRNA_Rdtase"/>
</dbReference>
<dbReference type="Gene3D" id="3.40.50.720">
    <property type="entry name" value="NAD(P)-binding Rossmann-like Domain"/>
    <property type="match status" value="1"/>
</dbReference>
<protein>
    <submittedName>
        <fullName evidence="7">Type I 3-dehydroquinase</fullName>
    </submittedName>
</protein>
<organism evidence="7 8">
    <name type="scientific">Teratosphaeria destructans</name>
    <dbReference type="NCBI Taxonomy" id="418781"/>
    <lineage>
        <taxon>Eukaryota</taxon>
        <taxon>Fungi</taxon>
        <taxon>Dikarya</taxon>
        <taxon>Ascomycota</taxon>
        <taxon>Pezizomycotina</taxon>
        <taxon>Dothideomycetes</taxon>
        <taxon>Dothideomycetidae</taxon>
        <taxon>Mycosphaerellales</taxon>
        <taxon>Teratosphaeriaceae</taxon>
        <taxon>Teratosphaeria</taxon>
    </lineage>
</organism>
<evidence type="ECO:0000313" key="7">
    <source>
        <dbReference type="EMBL" id="KAH9810072.1"/>
    </source>
</evidence>
<feature type="compositionally biased region" description="Basic and acidic residues" evidence="3">
    <location>
        <begin position="11"/>
        <end position="20"/>
    </location>
</feature>
<feature type="domain" description="Shikimate dehydrogenase substrate binding N-terminal" evidence="5">
    <location>
        <begin position="534"/>
        <end position="614"/>
    </location>
</feature>
<dbReference type="InterPro" id="IPR046346">
    <property type="entry name" value="Aminoacid_DH-like_N_sf"/>
</dbReference>
<dbReference type="InterPro" id="IPR013785">
    <property type="entry name" value="Aldolase_TIM"/>
</dbReference>
<dbReference type="SUPFAM" id="SSF51735">
    <property type="entry name" value="NAD(P)-binding Rossmann-fold domains"/>
    <property type="match status" value="1"/>
</dbReference>
<dbReference type="Pfam" id="PF01202">
    <property type="entry name" value="SKI"/>
    <property type="match status" value="1"/>
</dbReference>
<reference evidence="7 8" key="1">
    <citation type="journal article" date="2018" name="IMA Fungus">
        <title>IMA Genome-F 10: Nine draft genome sequences of Claviceps purpurea s.lat., including C. arundinis, C. humidiphila, and C. cf. spartinae, pseudomolecules for the pitch canker pathogen Fusarium circinatum, draft genome of Davidsoniella eucalypti, Grosmannia galeiformis, Quambalaria eucalypti, and Teratosphaeria destructans.</title>
        <authorList>
            <person name="Wingfield B.D."/>
            <person name="Liu M."/>
            <person name="Nguyen H.D."/>
            <person name="Lane F.A."/>
            <person name="Morgan S.W."/>
            <person name="De Vos L."/>
            <person name="Wilken P.M."/>
            <person name="Duong T.A."/>
            <person name="Aylward J."/>
            <person name="Coetzee M.P."/>
            <person name="Dadej K."/>
            <person name="De Beer Z.W."/>
            <person name="Findlay W."/>
            <person name="Havenga M."/>
            <person name="Kolarik M."/>
            <person name="Menzies J.G."/>
            <person name="Naidoo K."/>
            <person name="Pochopski O."/>
            <person name="Shoukouhi P."/>
            <person name="Santana Q.C."/>
            <person name="Seifert K.A."/>
            <person name="Soal N."/>
            <person name="Steenkamp E.T."/>
            <person name="Tatham C.T."/>
            <person name="van der Nest M.A."/>
            <person name="Wingfield M.J."/>
        </authorList>
    </citation>
    <scope>NUCLEOTIDE SEQUENCE [LARGE SCALE GENOMIC DNA]</scope>
    <source>
        <strain evidence="7">CMW44962</strain>
    </source>
</reference>
<dbReference type="AlphaFoldDB" id="A0A9W7SI82"/>
<evidence type="ECO:0000256" key="1">
    <source>
        <dbReference type="ARBA" id="ARBA00006477"/>
    </source>
</evidence>
<dbReference type="SUPFAM" id="SSF53223">
    <property type="entry name" value="Aminoacid dehydrogenase-like, N-terminal domain"/>
    <property type="match status" value="1"/>
</dbReference>
<dbReference type="InterPro" id="IPR013708">
    <property type="entry name" value="Shikimate_DH-bd_N"/>
</dbReference>
<comment type="caution">
    <text evidence="7">The sequence shown here is derived from an EMBL/GenBank/DDBJ whole genome shotgun (WGS) entry which is preliminary data.</text>
</comment>
<dbReference type="FunFam" id="3.40.50.720:FF:000386">
    <property type="entry name" value="Quinate repressor protein"/>
    <property type="match status" value="1"/>
</dbReference>
<evidence type="ECO:0000256" key="3">
    <source>
        <dbReference type="SAM" id="MobiDB-lite"/>
    </source>
</evidence>
<evidence type="ECO:0000259" key="6">
    <source>
        <dbReference type="Pfam" id="PF18317"/>
    </source>
</evidence>
<dbReference type="Gene3D" id="3.40.50.300">
    <property type="entry name" value="P-loop containing nucleotide triphosphate hydrolases"/>
    <property type="match status" value="1"/>
</dbReference>
<dbReference type="Gene3D" id="3.40.50.10860">
    <property type="entry name" value="Leucine Dehydrogenase, chain A, domain 1"/>
    <property type="match status" value="1"/>
</dbReference>
<dbReference type="InterPro" id="IPR027417">
    <property type="entry name" value="P-loop_NTPase"/>
</dbReference>
<name>A0A9W7SI82_9PEZI</name>
<gene>
    <name evidence="7" type="ORF">Tdes44962_MAKER01043</name>
</gene>
<comment type="similarity">
    <text evidence="1">In the 2nd section; belongs to the type-I 3-dehydroquinase family.</text>
</comment>
<dbReference type="PANTHER" id="PTHR21090">
    <property type="entry name" value="AROM/DEHYDROQUINATE SYNTHASE"/>
    <property type="match status" value="1"/>
</dbReference>
<reference evidence="7 8" key="2">
    <citation type="journal article" date="2021" name="Curr. Genet.">
        <title>Genetic response to nitrogen starvation in the aggressive Eucalyptus foliar pathogen Teratosphaeria destructans.</title>
        <authorList>
            <person name="Havenga M."/>
            <person name="Wingfield B.D."/>
            <person name="Wingfield M.J."/>
            <person name="Dreyer L.L."/>
            <person name="Roets F."/>
            <person name="Aylward J."/>
        </authorList>
    </citation>
    <scope>NUCLEOTIDE SEQUENCE [LARGE SCALE GENOMIC DNA]</scope>
    <source>
        <strain evidence="7">CMW44962</strain>
    </source>
</reference>
<dbReference type="Pfam" id="PF01487">
    <property type="entry name" value="DHquinase_I"/>
    <property type="match status" value="1"/>
</dbReference>
<comment type="similarity">
    <text evidence="2">In the N-terminal section; belongs to the shikimate kinase family.</text>
</comment>
<accession>A0A9W7SI82</accession>
<evidence type="ECO:0000259" key="5">
    <source>
        <dbReference type="Pfam" id="PF08501"/>
    </source>
</evidence>
<dbReference type="Gene3D" id="3.20.20.70">
    <property type="entry name" value="Aldolase class I"/>
    <property type="match status" value="1"/>
</dbReference>